<proteinExistence type="predicted"/>
<name>A0A4P2VE42_9ARCH</name>
<dbReference type="AlphaFoldDB" id="A0A4P2VE42"/>
<protein>
    <submittedName>
        <fullName evidence="1">Uncharacterized protein</fullName>
    </submittedName>
</protein>
<gene>
    <name evidence="1" type="ORF">NAS2_1516</name>
</gene>
<dbReference type="Proteomes" id="UP000509448">
    <property type="component" value="Chromosome"/>
</dbReference>
<dbReference type="EMBL" id="AP018732">
    <property type="protein sequence ID" value="BBE42896.1"/>
    <property type="molecule type" value="Genomic_DNA"/>
</dbReference>
<sequence length="212" mass="23206">MALIVLVVAAVALGALYAHSLGSGSTTGSVISPETAVRPGYTATYNYTVSVYLGQEQLVASYNEFRVQVASVDGDKVYFYYQPLISYNATASNQQRTLNYTYALVPSNLTTYYEGFGMPLFLSEAATPGSGGANTTLDGYNVTYKYVATRSGGYLLVSSTLAIYNGTNPVSAQYWYYQYNYTTDVLESSTGLLITPTYAYRFEYQLVDFEVS</sequence>
<organism evidence="1 2">
    <name type="scientific">Conexivisphaera calida</name>
    <dbReference type="NCBI Taxonomy" id="1874277"/>
    <lineage>
        <taxon>Archaea</taxon>
        <taxon>Nitrososphaerota</taxon>
        <taxon>Conexivisphaeria</taxon>
        <taxon>Conexivisphaerales</taxon>
        <taxon>Conexivisphaeraceae</taxon>
        <taxon>Conexivisphaera</taxon>
    </lineage>
</organism>
<accession>A0A4P2VE42</accession>
<reference evidence="1 2" key="1">
    <citation type="journal article" date="2019" name="ISME J.">
        <title>Isolation and characterization of a thermophilic sulfur- and iron-reducing thaumarchaeote from a terrestrial acidic hot spring.</title>
        <authorList>
            <person name="Kato S."/>
            <person name="Itoh T."/>
            <person name="Yuki M."/>
            <person name="Nagamori M."/>
            <person name="Ohnishi M."/>
            <person name="Uematsu K."/>
            <person name="Suzuki K."/>
            <person name="Takashina T."/>
            <person name="Ohkuma M."/>
        </authorList>
    </citation>
    <scope>NUCLEOTIDE SEQUENCE [LARGE SCALE GENOMIC DNA]</scope>
    <source>
        <strain evidence="1 2">NAS-02</strain>
    </source>
</reference>
<dbReference type="KEGG" id="ccai:NAS2_1516"/>
<evidence type="ECO:0000313" key="1">
    <source>
        <dbReference type="EMBL" id="BBE42896.1"/>
    </source>
</evidence>
<evidence type="ECO:0000313" key="2">
    <source>
        <dbReference type="Proteomes" id="UP000509448"/>
    </source>
</evidence>
<keyword evidence="2" id="KW-1185">Reference proteome</keyword>